<dbReference type="Gene3D" id="1.10.287.4300">
    <property type="entry name" value="Stage III sporulation protein AH-like"/>
    <property type="match status" value="1"/>
</dbReference>
<feature type="compositionally biased region" description="Polar residues" evidence="1">
    <location>
        <begin position="52"/>
        <end position="68"/>
    </location>
</feature>
<comment type="caution">
    <text evidence="2">The sequence shown here is derived from an EMBL/GenBank/DDBJ whole genome shotgun (WGS) entry which is preliminary data.</text>
</comment>
<dbReference type="Proteomes" id="UP000823849">
    <property type="component" value="Unassembled WGS sequence"/>
</dbReference>
<proteinExistence type="predicted"/>
<organism evidence="2 3">
    <name type="scientific">Candidatus Fusicatenibacter intestinigallinarum</name>
    <dbReference type="NCBI Taxonomy" id="2838598"/>
    <lineage>
        <taxon>Bacteria</taxon>
        <taxon>Bacillati</taxon>
        <taxon>Bacillota</taxon>
        <taxon>Clostridia</taxon>
        <taxon>Lachnospirales</taxon>
        <taxon>Lachnospiraceae</taxon>
        <taxon>Fusicatenibacter</taxon>
    </lineage>
</organism>
<sequence>MIAVAGYINYADSTLSENNNTTAEGVVDTNNSQVLQDIESLDYDISDEDMTASGSGETQTEDAGSVTETPGEAVLTGASTYMAQARIDREQVRSQNKEALNEIINNTNLSEAERQSAVQSLVEMTDLIEKETAAEQMLEAQGFSDVVVNLTGETADVVVPQTQVSDEQRAQIEDIVTRKAEIGVENIVITPMSETGEADGGSGSGEEGTDAASSETPTPEATETPEE</sequence>
<reference evidence="2" key="2">
    <citation type="submission" date="2021-04" db="EMBL/GenBank/DDBJ databases">
        <authorList>
            <person name="Gilroy R."/>
        </authorList>
    </citation>
    <scope>NUCLEOTIDE SEQUENCE</scope>
    <source>
        <strain evidence="2">CHK185-5351</strain>
    </source>
</reference>
<dbReference type="Pfam" id="PF12685">
    <property type="entry name" value="SpoIIIAH"/>
    <property type="match status" value="1"/>
</dbReference>
<dbReference type="AlphaFoldDB" id="A0A9D2NAW5"/>
<dbReference type="EMBL" id="DWWU01000045">
    <property type="protein sequence ID" value="HJC16324.1"/>
    <property type="molecule type" value="Genomic_DNA"/>
</dbReference>
<feature type="region of interest" description="Disordered" evidence="1">
    <location>
        <begin position="188"/>
        <end position="227"/>
    </location>
</feature>
<dbReference type="InterPro" id="IPR024232">
    <property type="entry name" value="SpoIIIAH"/>
</dbReference>
<evidence type="ECO:0000313" key="2">
    <source>
        <dbReference type="EMBL" id="HJC16324.1"/>
    </source>
</evidence>
<feature type="region of interest" description="Disordered" evidence="1">
    <location>
        <begin position="47"/>
        <end position="71"/>
    </location>
</feature>
<accession>A0A9D2NAW5</accession>
<dbReference type="InterPro" id="IPR038503">
    <property type="entry name" value="SpoIIIAH_sf"/>
</dbReference>
<evidence type="ECO:0000256" key="1">
    <source>
        <dbReference type="SAM" id="MobiDB-lite"/>
    </source>
</evidence>
<protein>
    <submittedName>
        <fullName evidence="2">SpoIIIAH-like family protein</fullName>
    </submittedName>
</protein>
<feature type="compositionally biased region" description="Low complexity" evidence="1">
    <location>
        <begin position="210"/>
        <end position="227"/>
    </location>
</feature>
<reference evidence="2" key="1">
    <citation type="journal article" date="2021" name="PeerJ">
        <title>Extensive microbial diversity within the chicken gut microbiome revealed by metagenomics and culture.</title>
        <authorList>
            <person name="Gilroy R."/>
            <person name="Ravi A."/>
            <person name="Getino M."/>
            <person name="Pursley I."/>
            <person name="Horton D.L."/>
            <person name="Alikhan N.F."/>
            <person name="Baker D."/>
            <person name="Gharbi K."/>
            <person name="Hall N."/>
            <person name="Watson M."/>
            <person name="Adriaenssens E.M."/>
            <person name="Foster-Nyarko E."/>
            <person name="Jarju S."/>
            <person name="Secka A."/>
            <person name="Antonio M."/>
            <person name="Oren A."/>
            <person name="Chaudhuri R.R."/>
            <person name="La Ragione R."/>
            <person name="Hildebrand F."/>
            <person name="Pallen M.J."/>
        </authorList>
    </citation>
    <scope>NUCLEOTIDE SEQUENCE</scope>
    <source>
        <strain evidence="2">CHK185-5351</strain>
    </source>
</reference>
<evidence type="ECO:0000313" key="3">
    <source>
        <dbReference type="Proteomes" id="UP000823849"/>
    </source>
</evidence>
<name>A0A9D2NAW5_9FIRM</name>
<gene>
    <name evidence="2" type="ORF">H9705_11010</name>
</gene>